<dbReference type="Pfam" id="PF00501">
    <property type="entry name" value="AMP-binding"/>
    <property type="match status" value="1"/>
</dbReference>
<organism evidence="3 4">
    <name type="scientific">Actinotalea fermentans</name>
    <dbReference type="NCBI Taxonomy" id="43671"/>
    <lineage>
        <taxon>Bacteria</taxon>
        <taxon>Bacillati</taxon>
        <taxon>Actinomycetota</taxon>
        <taxon>Actinomycetes</taxon>
        <taxon>Micrococcales</taxon>
        <taxon>Cellulomonadaceae</taxon>
        <taxon>Actinotalea</taxon>
    </lineage>
</organism>
<dbReference type="InterPro" id="IPR045851">
    <property type="entry name" value="AMP-bd_C_sf"/>
</dbReference>
<dbReference type="GO" id="GO:0016878">
    <property type="term" value="F:acid-thiol ligase activity"/>
    <property type="evidence" value="ECO:0007669"/>
    <property type="project" value="UniProtKB-ARBA"/>
</dbReference>
<dbReference type="PANTHER" id="PTHR43767">
    <property type="entry name" value="LONG-CHAIN-FATTY-ACID--COA LIGASE"/>
    <property type="match status" value="1"/>
</dbReference>
<dbReference type="EMBL" id="BJYK01000009">
    <property type="protein sequence ID" value="GEN80940.1"/>
    <property type="molecule type" value="Genomic_DNA"/>
</dbReference>
<keyword evidence="4" id="KW-1185">Reference proteome</keyword>
<dbReference type="Gene3D" id="3.40.50.12780">
    <property type="entry name" value="N-terminal domain of ligase-like"/>
    <property type="match status" value="1"/>
</dbReference>
<dbReference type="AlphaFoldDB" id="A0A511Z0G1"/>
<dbReference type="SUPFAM" id="SSF56801">
    <property type="entry name" value="Acetyl-CoA synthetase-like"/>
    <property type="match status" value="1"/>
</dbReference>
<dbReference type="InterPro" id="IPR025110">
    <property type="entry name" value="AMP-bd_C"/>
</dbReference>
<proteinExistence type="predicted"/>
<dbReference type="InterPro" id="IPR020845">
    <property type="entry name" value="AMP-binding_CS"/>
</dbReference>
<evidence type="ECO:0000259" key="2">
    <source>
        <dbReference type="Pfam" id="PF13193"/>
    </source>
</evidence>
<name>A0A511Z0G1_9CELL</name>
<dbReference type="PROSITE" id="PS00455">
    <property type="entry name" value="AMP_BINDING"/>
    <property type="match status" value="1"/>
</dbReference>
<feature type="domain" description="AMP-dependent synthetase/ligase" evidence="1">
    <location>
        <begin position="35"/>
        <end position="204"/>
    </location>
</feature>
<evidence type="ECO:0000259" key="1">
    <source>
        <dbReference type="Pfam" id="PF00501"/>
    </source>
</evidence>
<dbReference type="Gene3D" id="3.30.300.30">
    <property type="match status" value="1"/>
</dbReference>
<dbReference type="Proteomes" id="UP000321484">
    <property type="component" value="Unassembled WGS sequence"/>
</dbReference>
<comment type="caution">
    <text evidence="3">The sequence shown here is derived from an EMBL/GenBank/DDBJ whole genome shotgun (WGS) entry which is preliminary data.</text>
</comment>
<evidence type="ECO:0000313" key="4">
    <source>
        <dbReference type="Proteomes" id="UP000321484"/>
    </source>
</evidence>
<gene>
    <name evidence="3" type="primary">menE</name>
    <name evidence="3" type="ORF">AFE02nite_26740</name>
</gene>
<dbReference type="Pfam" id="PF13193">
    <property type="entry name" value="AMP-binding_C"/>
    <property type="match status" value="1"/>
</dbReference>
<reference evidence="3 4" key="1">
    <citation type="submission" date="2019-07" db="EMBL/GenBank/DDBJ databases">
        <title>Whole genome shotgun sequence of Actinotalea fermentans NBRC 105374.</title>
        <authorList>
            <person name="Hosoyama A."/>
            <person name="Uohara A."/>
            <person name="Ohji S."/>
            <person name="Ichikawa N."/>
        </authorList>
    </citation>
    <scope>NUCLEOTIDE SEQUENCE [LARGE SCALE GENOMIC DNA]</scope>
    <source>
        <strain evidence="3 4">NBRC 105374</strain>
    </source>
</reference>
<dbReference type="InterPro" id="IPR050237">
    <property type="entry name" value="ATP-dep_AMP-bd_enzyme"/>
</dbReference>
<accession>A0A511Z0G1</accession>
<feature type="domain" description="AMP-binding enzyme C-terminal" evidence="2">
    <location>
        <begin position="285"/>
        <end position="359"/>
    </location>
</feature>
<sequence>MEVHPGELPRVAAALDGSGPALAPLRPGMPSAVAADARVPDDVALVVTTSGSTGEPRAVLLDVAALRASADATHDRLGGPGRWLLTLPLHHVAGLQVVVRSLLAGAAPVSPPAGDGFDPAAVAAHLAALPPDERPRYGSVVPTQLHRIVALAGRDLRPWADLDAILVGGAATAPALLARARDAGLRVVTTYGATETSGGCVYDGVPLAAATARIADGVVHLGGPTLARGYLGRLDLDAATFVTAEGARWFRTGDLGELHDGVLRVLGRADDVIVTGGVKVAPAAVEAVLAELPGVAQVCVVGVPDDEWGSRVVAVVVPGGGRVPDLAEVRAVVRRTLGAAAAPRRVVLADALPERGPGKVDRAGVAALAASQG</sequence>
<keyword evidence="3" id="KW-0436">Ligase</keyword>
<dbReference type="InterPro" id="IPR042099">
    <property type="entry name" value="ANL_N_sf"/>
</dbReference>
<evidence type="ECO:0000313" key="3">
    <source>
        <dbReference type="EMBL" id="GEN80940.1"/>
    </source>
</evidence>
<dbReference type="InterPro" id="IPR000873">
    <property type="entry name" value="AMP-dep_synth/lig_dom"/>
</dbReference>
<dbReference type="NCBIfam" id="NF005877">
    <property type="entry name" value="PRK07824.1"/>
    <property type="match status" value="1"/>
</dbReference>
<dbReference type="PANTHER" id="PTHR43767:SF1">
    <property type="entry name" value="NONRIBOSOMAL PEPTIDE SYNTHASE PES1 (EUROFUNG)-RELATED"/>
    <property type="match status" value="1"/>
</dbReference>
<protein>
    <submittedName>
        <fullName evidence="3">O-succinylbenzoic acid--CoA ligase</fullName>
    </submittedName>
</protein>